<accession>A0A060C6H2</accession>
<proteinExistence type="predicted"/>
<reference evidence="1" key="1">
    <citation type="journal article" date="2013" name="Environ. Microbiol.">
        <title>Seasonally variable intestinal metagenomes of the red palm weevil (Rhynchophorus ferrugineus).</title>
        <authorList>
            <person name="Jia S."/>
            <person name="Zhang X."/>
            <person name="Zhang G."/>
            <person name="Yin A."/>
            <person name="Zhang S."/>
            <person name="Li F."/>
            <person name="Wang L."/>
            <person name="Zhao D."/>
            <person name="Yun Q."/>
            <person name="Tala"/>
            <person name="Wang J."/>
            <person name="Sun G."/>
            <person name="Baabdullah M."/>
            <person name="Yu X."/>
            <person name="Hu S."/>
            <person name="Al-Mssallem I.S."/>
            <person name="Yu J."/>
        </authorList>
    </citation>
    <scope>NUCLEOTIDE SEQUENCE</scope>
</reference>
<dbReference type="AlphaFoldDB" id="A0A060C6H2"/>
<name>A0A060C6H2_9LACO</name>
<evidence type="ECO:0000313" key="1">
    <source>
        <dbReference type="EMBL" id="AIA88331.1"/>
    </source>
</evidence>
<feature type="non-terminal residue" evidence="1">
    <location>
        <position position="1"/>
    </location>
</feature>
<protein>
    <submittedName>
        <fullName evidence="1">CAZy families GT8 protein</fullName>
    </submittedName>
</protein>
<organism evidence="1">
    <name type="scientific">uncultured Leuconostoc sp</name>
    <dbReference type="NCBI Taxonomy" id="173262"/>
    <lineage>
        <taxon>Bacteria</taxon>
        <taxon>Bacillati</taxon>
        <taxon>Bacillota</taxon>
        <taxon>Bacilli</taxon>
        <taxon>Lactobacillales</taxon>
        <taxon>Lactobacillaceae</taxon>
        <taxon>Leuconostoc</taxon>
        <taxon>environmental samples</taxon>
    </lineage>
</organism>
<dbReference type="EMBL" id="KF121050">
    <property type="protein sequence ID" value="AIA88331.1"/>
    <property type="molecule type" value="Genomic_DNA"/>
</dbReference>
<feature type="non-terminal residue" evidence="1">
    <location>
        <position position="85"/>
    </location>
</feature>
<sequence>AGLKATTVVLKDNGWLPDEVVSPWSFFTKVSHKGRPLYFNEITVPKLWEIRASNRFGEIYDYERKAADIVFAIPRDRRFVQKVNG</sequence>